<dbReference type="Gene3D" id="3.40.50.720">
    <property type="entry name" value="NAD(P)-binding Rossmann-like Domain"/>
    <property type="match status" value="1"/>
</dbReference>
<name>A0A7W6FYD8_9SPHN</name>
<dbReference type="AlphaFoldDB" id="A0A7W6FYD8"/>
<dbReference type="InterPro" id="IPR020843">
    <property type="entry name" value="ER"/>
</dbReference>
<dbReference type="Pfam" id="PF13602">
    <property type="entry name" value="ADH_zinc_N_2"/>
    <property type="match status" value="1"/>
</dbReference>
<dbReference type="SUPFAM" id="SSF51735">
    <property type="entry name" value="NAD(P)-binding Rossmann-fold domains"/>
    <property type="match status" value="1"/>
</dbReference>
<reference evidence="2 3" key="1">
    <citation type="submission" date="2020-08" db="EMBL/GenBank/DDBJ databases">
        <title>Genomic Encyclopedia of Type Strains, Phase IV (KMG-IV): sequencing the most valuable type-strain genomes for metagenomic binning, comparative biology and taxonomic classification.</title>
        <authorList>
            <person name="Goeker M."/>
        </authorList>
    </citation>
    <scope>NUCLEOTIDE SEQUENCE [LARGE SCALE GENOMIC DNA]</scope>
    <source>
        <strain evidence="2 3">DSM 27568</strain>
    </source>
</reference>
<dbReference type="InterPro" id="IPR036291">
    <property type="entry name" value="NAD(P)-bd_dom_sf"/>
</dbReference>
<evidence type="ECO:0000313" key="2">
    <source>
        <dbReference type="EMBL" id="MBB3940349.1"/>
    </source>
</evidence>
<comment type="caution">
    <text evidence="2">The sequence shown here is derived from an EMBL/GenBank/DDBJ whole genome shotgun (WGS) entry which is preliminary data.</text>
</comment>
<keyword evidence="3" id="KW-1185">Reference proteome</keyword>
<dbReference type="SMART" id="SM00829">
    <property type="entry name" value="PKS_ER"/>
    <property type="match status" value="1"/>
</dbReference>
<sequence length="299" mass="30171">MRAVAINQYGGPDVLELTDLPMPQVADGQVLIAVRAAAVNPADGKWRAGMFEQIAPVPMPHVLGYDVAGTIEAGSGFVEGTRVVAMLNTFTKGGYAEFAAVNASDVATIPDDMSFETAAALPTASLTGVQLVDKAVNAQAGDRILITGALGAVGSVAVWAALERGAHVIAGVREGRADDAKTIGALETAIIGKDWPGEPFDHIIDTVGGPGVAVLAKHLKPGGKFITAATDPIPSDGLPVQPEFFGVSPSGDDLARIVGAVSTGKLAIAIAKTLPLSAAAKAQAIVDAGGTGGKVILTP</sequence>
<dbReference type="GO" id="GO:0016491">
    <property type="term" value="F:oxidoreductase activity"/>
    <property type="evidence" value="ECO:0007669"/>
    <property type="project" value="InterPro"/>
</dbReference>
<dbReference type="InterPro" id="IPR052733">
    <property type="entry name" value="Chloroplast_QOR"/>
</dbReference>
<dbReference type="CDD" id="cd05289">
    <property type="entry name" value="MDR_like_2"/>
    <property type="match status" value="1"/>
</dbReference>
<feature type="domain" description="Enoyl reductase (ER)" evidence="1">
    <location>
        <begin position="10"/>
        <end position="297"/>
    </location>
</feature>
<protein>
    <submittedName>
        <fullName evidence="2">NADPH:quinone reductase-like Zn-dependent oxidoreductase</fullName>
    </submittedName>
</protein>
<dbReference type="PANTHER" id="PTHR44013">
    <property type="entry name" value="ZINC-TYPE ALCOHOL DEHYDROGENASE-LIKE PROTEIN C16A3.02C"/>
    <property type="match status" value="1"/>
</dbReference>
<dbReference type="RefSeq" id="WP_183616978.1">
    <property type="nucleotide sequence ID" value="NZ_JACIDY010000004.1"/>
</dbReference>
<dbReference type="Gene3D" id="3.90.180.10">
    <property type="entry name" value="Medium-chain alcohol dehydrogenases, catalytic domain"/>
    <property type="match status" value="1"/>
</dbReference>
<dbReference type="Proteomes" id="UP000561459">
    <property type="component" value="Unassembled WGS sequence"/>
</dbReference>
<evidence type="ECO:0000259" key="1">
    <source>
        <dbReference type="SMART" id="SM00829"/>
    </source>
</evidence>
<dbReference type="Pfam" id="PF08240">
    <property type="entry name" value="ADH_N"/>
    <property type="match status" value="1"/>
</dbReference>
<dbReference type="PANTHER" id="PTHR44013:SF1">
    <property type="entry name" value="ZINC-TYPE ALCOHOL DEHYDROGENASE-LIKE PROTEIN C16A3.02C"/>
    <property type="match status" value="1"/>
</dbReference>
<organism evidence="2 3">
    <name type="scientific">Novosphingobium fluoreni</name>
    <dbReference type="NCBI Taxonomy" id="1391222"/>
    <lineage>
        <taxon>Bacteria</taxon>
        <taxon>Pseudomonadati</taxon>
        <taxon>Pseudomonadota</taxon>
        <taxon>Alphaproteobacteria</taxon>
        <taxon>Sphingomonadales</taxon>
        <taxon>Sphingomonadaceae</taxon>
        <taxon>Novosphingobium</taxon>
    </lineage>
</organism>
<dbReference type="InterPro" id="IPR011032">
    <property type="entry name" value="GroES-like_sf"/>
</dbReference>
<dbReference type="InterPro" id="IPR013154">
    <property type="entry name" value="ADH-like_N"/>
</dbReference>
<gene>
    <name evidence="2" type="ORF">GGR39_002006</name>
</gene>
<dbReference type="EMBL" id="JACIDY010000004">
    <property type="protein sequence ID" value="MBB3940349.1"/>
    <property type="molecule type" value="Genomic_DNA"/>
</dbReference>
<evidence type="ECO:0000313" key="3">
    <source>
        <dbReference type="Proteomes" id="UP000561459"/>
    </source>
</evidence>
<dbReference type="SUPFAM" id="SSF50129">
    <property type="entry name" value="GroES-like"/>
    <property type="match status" value="1"/>
</dbReference>
<accession>A0A7W6FYD8</accession>
<proteinExistence type="predicted"/>